<dbReference type="RefSeq" id="WP_042543346.1">
    <property type="nucleotide sequence ID" value="NZ_JXSQ01000004.1"/>
</dbReference>
<feature type="domain" description="HTH asnC-type" evidence="4">
    <location>
        <begin position="8"/>
        <end position="69"/>
    </location>
</feature>
<dbReference type="InterPro" id="IPR019888">
    <property type="entry name" value="Tscrpt_reg_AsnC-like"/>
</dbReference>
<dbReference type="GO" id="GO:0043565">
    <property type="term" value="F:sequence-specific DNA binding"/>
    <property type="evidence" value="ECO:0007669"/>
    <property type="project" value="InterPro"/>
</dbReference>
<evidence type="ECO:0000256" key="2">
    <source>
        <dbReference type="ARBA" id="ARBA00023125"/>
    </source>
</evidence>
<dbReference type="InterPro" id="IPR000485">
    <property type="entry name" value="AsnC-type_HTH_dom"/>
</dbReference>
<dbReference type="InterPro" id="IPR036390">
    <property type="entry name" value="WH_DNA-bd_sf"/>
</dbReference>
<dbReference type="Pfam" id="PF13404">
    <property type="entry name" value="HTH_AsnC-type"/>
    <property type="match status" value="1"/>
</dbReference>
<sequence length="154" mass="17189">MLVIMYVLDATDRRILAALDADSRATVQAIAYELGLARGTVHTRLDRLQRSGALKAHSLRLHPPALGWPLRAHITAEANQDKLDLMIADLEQIPEIIECVAVSGQSDLSIEIVARDADDVYRITQSIMKCRGVLRTATSIMLRELISRRQHQLL</sequence>
<evidence type="ECO:0000313" key="5">
    <source>
        <dbReference type="EMBL" id="KIP53244.1"/>
    </source>
</evidence>
<reference evidence="5 6" key="1">
    <citation type="submission" date="2015-01" db="EMBL/GenBank/DDBJ databases">
        <title>Draft genome sequence of Leucobacter komagatae strain VKM ST2845.</title>
        <authorList>
            <person name="Karlyshev A.V."/>
            <person name="Kudryashova E.B."/>
        </authorList>
    </citation>
    <scope>NUCLEOTIDE SEQUENCE [LARGE SCALE GENOMIC DNA]</scope>
    <source>
        <strain evidence="5 6">VKM ST2845</strain>
    </source>
</reference>
<protein>
    <submittedName>
        <fullName evidence="5">AsnC family transcriptional regulator</fullName>
    </submittedName>
</protein>
<dbReference type="Gene3D" id="1.10.10.10">
    <property type="entry name" value="Winged helix-like DNA-binding domain superfamily/Winged helix DNA-binding domain"/>
    <property type="match status" value="1"/>
</dbReference>
<comment type="caution">
    <text evidence="5">The sequence shown here is derived from an EMBL/GenBank/DDBJ whole genome shotgun (WGS) entry which is preliminary data.</text>
</comment>
<dbReference type="SUPFAM" id="SSF46785">
    <property type="entry name" value="Winged helix' DNA-binding domain"/>
    <property type="match status" value="1"/>
</dbReference>
<keyword evidence="3" id="KW-0804">Transcription</keyword>
<dbReference type="OrthoDB" id="9809462at2"/>
<dbReference type="Gene3D" id="3.30.70.920">
    <property type="match status" value="1"/>
</dbReference>
<keyword evidence="1" id="KW-0805">Transcription regulation</keyword>
<dbReference type="PROSITE" id="PS50956">
    <property type="entry name" value="HTH_ASNC_2"/>
    <property type="match status" value="1"/>
</dbReference>
<dbReference type="PANTHER" id="PTHR30154:SF34">
    <property type="entry name" value="TRANSCRIPTIONAL REGULATOR AZLB"/>
    <property type="match status" value="1"/>
</dbReference>
<dbReference type="Pfam" id="PF01037">
    <property type="entry name" value="AsnC_trans_reg"/>
    <property type="match status" value="1"/>
</dbReference>
<dbReference type="Proteomes" id="UP000032120">
    <property type="component" value="Unassembled WGS sequence"/>
</dbReference>
<dbReference type="InterPro" id="IPR036388">
    <property type="entry name" value="WH-like_DNA-bd_sf"/>
</dbReference>
<evidence type="ECO:0000313" key="6">
    <source>
        <dbReference type="Proteomes" id="UP000032120"/>
    </source>
</evidence>
<keyword evidence="2" id="KW-0238">DNA-binding</keyword>
<organism evidence="5 6">
    <name type="scientific">Leucobacter komagatae</name>
    <dbReference type="NCBI Taxonomy" id="55969"/>
    <lineage>
        <taxon>Bacteria</taxon>
        <taxon>Bacillati</taxon>
        <taxon>Actinomycetota</taxon>
        <taxon>Actinomycetes</taxon>
        <taxon>Micrococcales</taxon>
        <taxon>Microbacteriaceae</taxon>
        <taxon>Leucobacter</taxon>
    </lineage>
</organism>
<dbReference type="PRINTS" id="PR00033">
    <property type="entry name" value="HTHASNC"/>
</dbReference>
<dbReference type="InterPro" id="IPR011008">
    <property type="entry name" value="Dimeric_a/b-barrel"/>
</dbReference>
<dbReference type="SUPFAM" id="SSF54909">
    <property type="entry name" value="Dimeric alpha+beta barrel"/>
    <property type="match status" value="1"/>
</dbReference>
<dbReference type="SMART" id="SM00344">
    <property type="entry name" value="HTH_ASNC"/>
    <property type="match status" value="1"/>
</dbReference>
<dbReference type="GO" id="GO:0005829">
    <property type="term" value="C:cytosol"/>
    <property type="evidence" value="ECO:0007669"/>
    <property type="project" value="TreeGrafter"/>
</dbReference>
<gene>
    <name evidence="5" type="ORF">SD72_05110</name>
</gene>
<name>A0A0D0INV8_9MICO</name>
<keyword evidence="6" id="KW-1185">Reference proteome</keyword>
<evidence type="ECO:0000256" key="3">
    <source>
        <dbReference type="ARBA" id="ARBA00023163"/>
    </source>
</evidence>
<evidence type="ECO:0000259" key="4">
    <source>
        <dbReference type="PROSITE" id="PS50956"/>
    </source>
</evidence>
<dbReference type="GO" id="GO:0043200">
    <property type="term" value="P:response to amino acid"/>
    <property type="evidence" value="ECO:0007669"/>
    <property type="project" value="TreeGrafter"/>
</dbReference>
<dbReference type="InterPro" id="IPR019887">
    <property type="entry name" value="Tscrpt_reg_AsnC/Lrp_C"/>
</dbReference>
<accession>A0A0D0INV8</accession>
<proteinExistence type="predicted"/>
<dbReference type="EMBL" id="JXSQ01000004">
    <property type="protein sequence ID" value="KIP53244.1"/>
    <property type="molecule type" value="Genomic_DNA"/>
</dbReference>
<dbReference type="PANTHER" id="PTHR30154">
    <property type="entry name" value="LEUCINE-RESPONSIVE REGULATORY PROTEIN"/>
    <property type="match status" value="1"/>
</dbReference>
<evidence type="ECO:0000256" key="1">
    <source>
        <dbReference type="ARBA" id="ARBA00023015"/>
    </source>
</evidence>
<dbReference type="AlphaFoldDB" id="A0A0D0INV8"/>